<proteinExistence type="predicted"/>
<organism evidence="3 4">
    <name type="scientific">Terrybacteria sp. (strain RIFCSPHIGHO2_01_FULL_58_15)</name>
    <dbReference type="NCBI Taxonomy" id="1802363"/>
    <lineage>
        <taxon>Bacteria</taxon>
        <taxon>Candidatus Terryibacteriota</taxon>
    </lineage>
</organism>
<dbReference type="SUPFAM" id="SSF53955">
    <property type="entry name" value="Lysozyme-like"/>
    <property type="match status" value="1"/>
</dbReference>
<keyword evidence="1" id="KW-0175">Coiled coil</keyword>
<accession>A0A1G2PKX8</accession>
<dbReference type="STRING" id="1802363.A2682_01620"/>
<dbReference type="Pfam" id="PF13406">
    <property type="entry name" value="SLT_2"/>
    <property type="match status" value="1"/>
</dbReference>
<dbReference type="AlphaFoldDB" id="A0A1G2PKX8"/>
<reference evidence="3 4" key="1">
    <citation type="journal article" date="2016" name="Nat. Commun.">
        <title>Thousands of microbial genomes shed light on interconnected biogeochemical processes in an aquifer system.</title>
        <authorList>
            <person name="Anantharaman K."/>
            <person name="Brown C.T."/>
            <person name="Hug L.A."/>
            <person name="Sharon I."/>
            <person name="Castelle C.J."/>
            <person name="Probst A.J."/>
            <person name="Thomas B.C."/>
            <person name="Singh A."/>
            <person name="Wilkins M.J."/>
            <person name="Karaoz U."/>
            <person name="Brodie E.L."/>
            <person name="Williams K.H."/>
            <person name="Hubbard S.S."/>
            <person name="Banfield J.F."/>
        </authorList>
    </citation>
    <scope>NUCLEOTIDE SEQUENCE [LARGE SCALE GENOMIC DNA]</scope>
    <source>
        <strain evidence="4">RIFCSPHIGHO2_01_FULL_58_15</strain>
    </source>
</reference>
<evidence type="ECO:0000259" key="2">
    <source>
        <dbReference type="Pfam" id="PF13406"/>
    </source>
</evidence>
<dbReference type="EMBL" id="MHST01000022">
    <property type="protein sequence ID" value="OHA48272.1"/>
    <property type="molecule type" value="Genomic_DNA"/>
</dbReference>
<sequence length="437" mass="47674">MTIGAAIFSAIAMAVTVTTPTTRGIASPILTVARAEEANPQGVLRGQLDGLTRQIDDLRAALRETRSQSRTLSQERIRLDQEILRSELSVERSGRVIQSLEEEISVLEREIGASEAEIAGQREVVAALLRAIAVSDESFLLSTIFSGGTLADLTDQFEAAARIERELLARIADLRELEAEAGERKLALEEQRTNEETARQLLVVARDDLLVKRELRLQFLAETQGREQNFANQITATEANATRIRTQLYLLADIGKALSFGEAFAVAKPISDAVGVRPAFLLAVLQKESRLGALSGTGFWRTDMHPRDWPAFLTITQELGLDPDQAPISRKPSYGWGGAMGPAQFLPATWLAYRDRVVALTGNNPPSPWNVQDAFAAAAIKLAAGGANERTPSAEWRAAMIYFAGGNWKNPAYAFYGDAVEDLSAAFQAQINILEGR</sequence>
<dbReference type="Gene3D" id="6.10.250.3150">
    <property type="match status" value="1"/>
</dbReference>
<comment type="caution">
    <text evidence="3">The sequence shown here is derived from an EMBL/GenBank/DDBJ whole genome shotgun (WGS) entry which is preliminary data.</text>
</comment>
<feature type="coiled-coil region" evidence="1">
    <location>
        <begin position="48"/>
        <end position="117"/>
    </location>
</feature>
<feature type="coiled-coil region" evidence="1">
    <location>
        <begin position="160"/>
        <end position="194"/>
    </location>
</feature>
<name>A0A1G2PKX8_TERXR</name>
<dbReference type="InterPro" id="IPR031304">
    <property type="entry name" value="SLT_2"/>
</dbReference>
<dbReference type="Proteomes" id="UP000178690">
    <property type="component" value="Unassembled WGS sequence"/>
</dbReference>
<dbReference type="InterPro" id="IPR023346">
    <property type="entry name" value="Lysozyme-like_dom_sf"/>
</dbReference>
<evidence type="ECO:0000313" key="4">
    <source>
        <dbReference type="Proteomes" id="UP000178690"/>
    </source>
</evidence>
<gene>
    <name evidence="3" type="ORF">A2682_01620</name>
</gene>
<feature type="domain" description="Transglycosylase SLT" evidence="2">
    <location>
        <begin position="268"/>
        <end position="389"/>
    </location>
</feature>
<evidence type="ECO:0000256" key="1">
    <source>
        <dbReference type="SAM" id="Coils"/>
    </source>
</evidence>
<protein>
    <recommendedName>
        <fullName evidence="2">Transglycosylase SLT domain-containing protein</fullName>
    </recommendedName>
</protein>
<evidence type="ECO:0000313" key="3">
    <source>
        <dbReference type="EMBL" id="OHA48272.1"/>
    </source>
</evidence>